<accession>A0ABP0P2K4</accession>
<evidence type="ECO:0000256" key="8">
    <source>
        <dbReference type="PROSITE-ProRule" id="PRU00023"/>
    </source>
</evidence>
<dbReference type="PANTHER" id="PTHR31352">
    <property type="entry name" value="BETA-AMYLASE 1, CHLOROPLASTIC"/>
    <property type="match status" value="1"/>
</dbReference>
<comment type="catalytic activity">
    <reaction evidence="9">
        <text>Hydrolysis of (1-&gt;4)-alpha-D-glucosidic linkages in polysaccharides so as to remove successive maltose units from the non-reducing ends of the chains.</text>
        <dbReference type="EC" id="3.2.1.2"/>
    </reaction>
</comment>
<feature type="transmembrane region" description="Helical" evidence="11">
    <location>
        <begin position="966"/>
        <end position="984"/>
    </location>
</feature>
<dbReference type="PRINTS" id="PR00750">
    <property type="entry name" value="BETAAMYLASE"/>
</dbReference>
<dbReference type="EC" id="3.2.1.2" evidence="9"/>
<dbReference type="InterPro" id="IPR003609">
    <property type="entry name" value="Pan_app"/>
</dbReference>
<keyword evidence="6 9" id="KW-0119">Carbohydrate metabolism</keyword>
<dbReference type="Gene3D" id="3.50.4.10">
    <property type="entry name" value="Hepatocyte Growth Factor"/>
    <property type="match status" value="1"/>
</dbReference>
<dbReference type="EMBL" id="CAXAMM010032779">
    <property type="protein sequence ID" value="CAK9070256.1"/>
    <property type="molecule type" value="Genomic_DNA"/>
</dbReference>
<comment type="subcellular location">
    <subcellularLocation>
        <location evidence="1">Membrane</location>
        <topology evidence="1">Multi-pass membrane protein</topology>
    </subcellularLocation>
</comment>
<keyword evidence="9" id="KW-0378">Hydrolase</keyword>
<keyword evidence="4 11" id="KW-1133">Transmembrane helix</keyword>
<protein>
    <recommendedName>
        <fullName evidence="9">Beta-amylase</fullName>
        <ecNumber evidence="9">3.2.1.2</ecNumber>
    </recommendedName>
</protein>
<evidence type="ECO:0000256" key="1">
    <source>
        <dbReference type="ARBA" id="ARBA00004141"/>
    </source>
</evidence>
<name>A0ABP0P2K4_9DINO</name>
<dbReference type="InterPro" id="IPR017853">
    <property type="entry name" value="GH"/>
</dbReference>
<feature type="domain" description="Palmitoyltransferase DHHC" evidence="13">
    <location>
        <begin position="1053"/>
        <end position="1180"/>
    </location>
</feature>
<keyword evidence="5 11" id="KW-0472">Membrane</keyword>
<dbReference type="PROSITE" id="PS50216">
    <property type="entry name" value="DHHC"/>
    <property type="match status" value="1"/>
</dbReference>
<keyword evidence="9" id="KW-0326">Glycosidase</keyword>
<evidence type="ECO:0000313" key="15">
    <source>
        <dbReference type="Proteomes" id="UP001642464"/>
    </source>
</evidence>
<feature type="region of interest" description="Disordered" evidence="10">
    <location>
        <begin position="593"/>
        <end position="630"/>
    </location>
</feature>
<dbReference type="Gene3D" id="3.20.20.80">
    <property type="entry name" value="Glycosidases"/>
    <property type="match status" value="1"/>
</dbReference>
<proteinExistence type="inferred from homology"/>
<feature type="domain" description="Apple" evidence="12">
    <location>
        <begin position="51"/>
        <end position="98"/>
    </location>
</feature>
<sequence>MRHFTCFDCTLLVGLFARRLRRGLALAGLAAVSLAESVLSWRGVNGSCPGEAFKRPSVTSLEQCQRLCEGQERCRGVTYHRLSQACELLSHAEESDARCYNEHHVEVFVMMPLDLVSLDGTLQQDQLDQIWPALKTSQADGFMVDVWWGITEPSPKQYDFSAYRKLFDQAKSHGFKVQAVTSFHQCGNNVGDDCYIPIPEFVRKVPSIWYKDFKGQETQEYISLFADEVPVTDEKRTPLEMYGDWFEAFRKEFQKDLGDPIVEIMVGLGPCGEMRYPSYRLDKWAFPGIGSFQCFDDHALKSLRTAMDDPSAMPPKVDYNSRAEDAGSFFAKDTSSNYASADGRRFLDWYSGSLKHHATAVLQLAQKTFPKKVRLAAKISGVHWWYDSPSHAAEVTAGYYNTNGHDAYKEIAEVLQKAGTDVYDFTCLEMRDEEQPGNALSSPERLVKQSQQAAAAASLHFAGENALERYDQHAYDQMLVYQESLYGLTFLRMTKKLMQSDNLQRFRCFVLAMQGKPTSDCDNLPPSRPEPDFGPVLLLVAALLLLGLLVFAWLLRRARRLETERRRLETETVEIGGENVRKHHVKISILMGGRAESDTGEVQDQARSEETSRRDRGPATLDEPWPLAGPSTRCGVDPGVVLVLRAKTEAMTSAEPEAEEVIQADTKVAGDAGAEIATVEAPEVVEEATQGPKAEDLFLLARQQNFEVALKLLEAYPDFWHCQDEDGHSLMHWAALVGNKDFVKAALAQKLPVDSVAKNQQTPLMWAVLRGHVPVARTLLAAKASLAVKDSLGATALMIAVQHKAYPSILLLMHRGSHMQAQMLAEGDKNGCTAVHWAAYKGDLTALKLLHYFKADLQVLDNAKMLPLHRAVCAAQTAVVEFLVEQKSDPQARNHEGKSCLDIAAEKHDVHMQALLKRLVSKVPADPFAGGKVEPEDVEAGKDKAEKSGKKSFFKGLMQDKTAHKIFPVFWLVCVSLAVFQYLMDLRLTSYEVAPSTAFLFEVLVPISLGIFSFVALGDPGKVPARPQGNSGVEELMKALDTDAADNDPPDVNRLCTTTWVLKGLRTKYCVQTGACVEEFDHYCVWLNNTIGKANHRQFVGLAVVEFLTQVTHIRLCLLMASTLVPYQSFTQFVWGVLTGYPLLTLIVLVHCITAPWVFMLTLHQARLVMMNLTTNEMMNMHRYEHFWVVRTMVTGHAHKTFRNPFNKGSAWKNCLDFWWYRRRGDVVEQVDCCSHGCSHSH</sequence>
<feature type="transmembrane region" description="Helical" evidence="11">
    <location>
        <begin position="1099"/>
        <end position="1121"/>
    </location>
</feature>
<feature type="transmembrane region" description="Helical" evidence="11">
    <location>
        <begin position="533"/>
        <end position="555"/>
    </location>
</feature>
<dbReference type="PANTHER" id="PTHR31352:SF1">
    <property type="entry name" value="BETA-AMYLASE 3, CHLOROPLASTIC"/>
    <property type="match status" value="1"/>
</dbReference>
<evidence type="ECO:0000256" key="2">
    <source>
        <dbReference type="ARBA" id="ARBA00005652"/>
    </source>
</evidence>
<dbReference type="Pfam" id="PF01373">
    <property type="entry name" value="Glyco_hydro_14"/>
    <property type="match status" value="1"/>
</dbReference>
<evidence type="ECO:0000256" key="3">
    <source>
        <dbReference type="ARBA" id="ARBA00022692"/>
    </source>
</evidence>
<feature type="repeat" description="ANK" evidence="8">
    <location>
        <begin position="759"/>
        <end position="791"/>
    </location>
</feature>
<keyword evidence="15" id="KW-1185">Reference proteome</keyword>
<dbReference type="Pfam" id="PF01529">
    <property type="entry name" value="DHHC"/>
    <property type="match status" value="1"/>
</dbReference>
<feature type="transmembrane region" description="Helical" evidence="11">
    <location>
        <begin position="1141"/>
        <end position="1163"/>
    </location>
</feature>
<keyword evidence="3 11" id="KW-0812">Transmembrane</keyword>
<dbReference type="Pfam" id="PF00024">
    <property type="entry name" value="PAN_1"/>
    <property type="match status" value="1"/>
</dbReference>
<evidence type="ECO:0000256" key="11">
    <source>
        <dbReference type="SAM" id="Phobius"/>
    </source>
</evidence>
<dbReference type="Proteomes" id="UP001642464">
    <property type="component" value="Unassembled WGS sequence"/>
</dbReference>
<comment type="caution">
    <text evidence="14">The sequence shown here is derived from an EMBL/GenBank/DDBJ whole genome shotgun (WGS) entry which is preliminary data.</text>
</comment>
<evidence type="ECO:0000256" key="9">
    <source>
        <dbReference type="RuleBase" id="RU000509"/>
    </source>
</evidence>
<organism evidence="14 15">
    <name type="scientific">Durusdinium trenchii</name>
    <dbReference type="NCBI Taxonomy" id="1381693"/>
    <lineage>
        <taxon>Eukaryota</taxon>
        <taxon>Sar</taxon>
        <taxon>Alveolata</taxon>
        <taxon>Dinophyceae</taxon>
        <taxon>Suessiales</taxon>
        <taxon>Symbiodiniaceae</taxon>
        <taxon>Durusdinium</taxon>
    </lineage>
</organism>
<evidence type="ECO:0000259" key="13">
    <source>
        <dbReference type="Pfam" id="PF01529"/>
    </source>
</evidence>
<evidence type="ECO:0000256" key="4">
    <source>
        <dbReference type="ARBA" id="ARBA00022989"/>
    </source>
</evidence>
<dbReference type="SUPFAM" id="SSF51445">
    <property type="entry name" value="(Trans)glycosidases"/>
    <property type="match status" value="1"/>
</dbReference>
<dbReference type="PROSITE" id="PS50088">
    <property type="entry name" value="ANK_REPEAT"/>
    <property type="match status" value="2"/>
</dbReference>
<comment type="similarity">
    <text evidence="2 9">Belongs to the glycosyl hydrolase 14 family.</text>
</comment>
<dbReference type="InterPro" id="IPR001554">
    <property type="entry name" value="Glyco_hydro_14"/>
</dbReference>
<evidence type="ECO:0000313" key="14">
    <source>
        <dbReference type="EMBL" id="CAK9070256.1"/>
    </source>
</evidence>
<dbReference type="Gene3D" id="1.25.40.20">
    <property type="entry name" value="Ankyrin repeat-containing domain"/>
    <property type="match status" value="2"/>
</dbReference>
<dbReference type="SUPFAM" id="SSF57414">
    <property type="entry name" value="Hairpin loop containing domain-like"/>
    <property type="match status" value="1"/>
</dbReference>
<dbReference type="InterPro" id="IPR036770">
    <property type="entry name" value="Ankyrin_rpt-contain_sf"/>
</dbReference>
<feature type="compositionally biased region" description="Basic and acidic residues" evidence="10">
    <location>
        <begin position="604"/>
        <end position="617"/>
    </location>
</feature>
<keyword evidence="7 9" id="KW-0624">Polysaccharide degradation</keyword>
<gene>
    <name evidence="14" type="ORF">SCF082_LOCUS34997</name>
</gene>
<reference evidence="14 15" key="1">
    <citation type="submission" date="2024-02" db="EMBL/GenBank/DDBJ databases">
        <authorList>
            <person name="Chen Y."/>
            <person name="Shah S."/>
            <person name="Dougan E. K."/>
            <person name="Thang M."/>
            <person name="Chan C."/>
        </authorList>
    </citation>
    <scope>NUCLEOTIDE SEQUENCE [LARGE SCALE GENOMIC DNA]</scope>
</reference>
<evidence type="ECO:0000256" key="10">
    <source>
        <dbReference type="SAM" id="MobiDB-lite"/>
    </source>
</evidence>
<dbReference type="PROSITE" id="PS50297">
    <property type="entry name" value="ANK_REP_REGION"/>
    <property type="match status" value="1"/>
</dbReference>
<evidence type="ECO:0000256" key="7">
    <source>
        <dbReference type="ARBA" id="ARBA00023326"/>
    </source>
</evidence>
<dbReference type="InterPro" id="IPR001594">
    <property type="entry name" value="Palmitoyltrfase_DHHC"/>
</dbReference>
<dbReference type="Pfam" id="PF12796">
    <property type="entry name" value="Ank_2"/>
    <property type="match status" value="2"/>
</dbReference>
<evidence type="ECO:0000259" key="12">
    <source>
        <dbReference type="Pfam" id="PF00024"/>
    </source>
</evidence>
<keyword evidence="8" id="KW-0040">ANK repeat</keyword>
<dbReference type="SUPFAM" id="SSF48403">
    <property type="entry name" value="Ankyrin repeat"/>
    <property type="match status" value="1"/>
</dbReference>
<evidence type="ECO:0000256" key="5">
    <source>
        <dbReference type="ARBA" id="ARBA00023136"/>
    </source>
</evidence>
<feature type="transmembrane region" description="Helical" evidence="11">
    <location>
        <begin position="996"/>
        <end position="1017"/>
    </location>
</feature>
<dbReference type="InterPro" id="IPR002110">
    <property type="entry name" value="Ankyrin_rpt"/>
</dbReference>
<dbReference type="SMART" id="SM00248">
    <property type="entry name" value="ANK"/>
    <property type="match status" value="6"/>
</dbReference>
<feature type="repeat" description="ANK" evidence="8">
    <location>
        <begin position="830"/>
        <end position="862"/>
    </location>
</feature>
<evidence type="ECO:0000256" key="6">
    <source>
        <dbReference type="ARBA" id="ARBA00023277"/>
    </source>
</evidence>